<reference evidence="1 2" key="1">
    <citation type="submission" date="2019-04" db="EMBL/GenBank/DDBJ databases">
        <title>Draft genome of the big-headed turtle Platysternon megacephalum.</title>
        <authorList>
            <person name="Gong S."/>
        </authorList>
    </citation>
    <scope>NUCLEOTIDE SEQUENCE [LARGE SCALE GENOMIC DNA]</scope>
    <source>
        <strain evidence="1">DO16091913</strain>
        <tissue evidence="1">Muscle</tissue>
    </source>
</reference>
<accession>A0A4D9DJ20</accession>
<proteinExistence type="predicted"/>
<reference evidence="1 2" key="2">
    <citation type="submission" date="2019-04" db="EMBL/GenBank/DDBJ databases">
        <title>The genome sequence of big-headed turtle.</title>
        <authorList>
            <person name="Gong S."/>
        </authorList>
    </citation>
    <scope>NUCLEOTIDE SEQUENCE [LARGE SCALE GENOMIC DNA]</scope>
    <source>
        <strain evidence="1">DO16091913</strain>
        <tissue evidence="1">Muscle</tissue>
    </source>
</reference>
<organism evidence="1 2">
    <name type="scientific">Platysternon megacephalum</name>
    <name type="common">big-headed turtle</name>
    <dbReference type="NCBI Taxonomy" id="55544"/>
    <lineage>
        <taxon>Eukaryota</taxon>
        <taxon>Metazoa</taxon>
        <taxon>Chordata</taxon>
        <taxon>Craniata</taxon>
        <taxon>Vertebrata</taxon>
        <taxon>Euteleostomi</taxon>
        <taxon>Archelosauria</taxon>
        <taxon>Testudinata</taxon>
        <taxon>Testudines</taxon>
        <taxon>Cryptodira</taxon>
        <taxon>Durocryptodira</taxon>
        <taxon>Testudinoidea</taxon>
        <taxon>Platysternidae</taxon>
        <taxon>Platysternon</taxon>
    </lineage>
</organism>
<protein>
    <submittedName>
        <fullName evidence="1">Autophagy 8</fullName>
    </submittedName>
</protein>
<gene>
    <name evidence="1" type="ORF">DR999_PMT22685</name>
</gene>
<name>A0A4D9DJ20_9SAUR</name>
<keyword evidence="2" id="KW-1185">Reference proteome</keyword>
<evidence type="ECO:0000313" key="1">
    <source>
        <dbReference type="EMBL" id="TFJ95669.1"/>
    </source>
</evidence>
<comment type="caution">
    <text evidence="1">The sequence shown here is derived from an EMBL/GenBank/DDBJ whole genome shotgun (WGS) entry which is preliminary data.</text>
</comment>
<sequence>MKGLVMQELDSSLPMYADYDRGSCTASFPPPPYQRFQHELVQSYSGCNYASNLGEEQGILYQTFHLTLCFCPSCLLSGGGKLKMSSPKTTKPLSCVCLGRGGTD</sequence>
<dbReference type="AlphaFoldDB" id="A0A4D9DJ20"/>
<dbReference type="Proteomes" id="UP000297703">
    <property type="component" value="Unassembled WGS sequence"/>
</dbReference>
<dbReference type="EMBL" id="QXTE01002585">
    <property type="protein sequence ID" value="TFJ95669.1"/>
    <property type="molecule type" value="Genomic_DNA"/>
</dbReference>
<evidence type="ECO:0000313" key="2">
    <source>
        <dbReference type="Proteomes" id="UP000297703"/>
    </source>
</evidence>